<dbReference type="Pfam" id="PF09723">
    <property type="entry name" value="Zn_ribbon_8"/>
    <property type="match status" value="1"/>
</dbReference>
<dbReference type="PANTHER" id="PTHR34404">
    <property type="entry name" value="REGULATORY PROTEIN, FMDB FAMILY"/>
    <property type="match status" value="1"/>
</dbReference>
<dbReference type="InterPro" id="IPR013429">
    <property type="entry name" value="Regulatory_FmdB_Zinc_ribbon"/>
</dbReference>
<feature type="domain" description="Putative regulatory protein FmdB zinc ribbon" evidence="1">
    <location>
        <begin position="1"/>
        <end position="41"/>
    </location>
</feature>
<proteinExistence type="predicted"/>
<dbReference type="Proteomes" id="UP000178735">
    <property type="component" value="Unassembled WGS sequence"/>
</dbReference>
<dbReference type="AlphaFoldDB" id="A0A1F7WK82"/>
<dbReference type="EMBL" id="MGFH01000193">
    <property type="protein sequence ID" value="OGM02957.1"/>
    <property type="molecule type" value="Genomic_DNA"/>
</dbReference>
<dbReference type="PANTHER" id="PTHR34404:SF2">
    <property type="entry name" value="CONSERVED SERINE RICH PROTEIN"/>
    <property type="match status" value="1"/>
</dbReference>
<sequence>MPLYEYKCEKCKNTKEVYKHTSKEPHPNCENCGTEMRRVLHPSAVIYKAGGFYTTEYGKGKQHLEKDKPSK</sequence>
<comment type="caution">
    <text evidence="2">The sequence shown here is derived from an EMBL/GenBank/DDBJ whole genome shotgun (WGS) entry which is preliminary data.</text>
</comment>
<accession>A0A1F7WK82</accession>
<gene>
    <name evidence="2" type="ORF">A2008_11075</name>
</gene>
<organism evidence="2 3">
    <name type="scientific">Candidatus Wallbacteria bacterium GWC2_49_35</name>
    <dbReference type="NCBI Taxonomy" id="1817813"/>
    <lineage>
        <taxon>Bacteria</taxon>
        <taxon>Candidatus Walliibacteriota</taxon>
    </lineage>
</organism>
<evidence type="ECO:0000313" key="2">
    <source>
        <dbReference type="EMBL" id="OGM02957.1"/>
    </source>
</evidence>
<evidence type="ECO:0000259" key="1">
    <source>
        <dbReference type="SMART" id="SM00834"/>
    </source>
</evidence>
<dbReference type="SMART" id="SM00834">
    <property type="entry name" value="CxxC_CXXC_SSSS"/>
    <property type="match status" value="1"/>
</dbReference>
<dbReference type="STRING" id="1817813.A2008_11075"/>
<name>A0A1F7WK82_9BACT</name>
<evidence type="ECO:0000313" key="3">
    <source>
        <dbReference type="Proteomes" id="UP000178735"/>
    </source>
</evidence>
<reference evidence="2 3" key="1">
    <citation type="journal article" date="2016" name="Nat. Commun.">
        <title>Thousands of microbial genomes shed light on interconnected biogeochemical processes in an aquifer system.</title>
        <authorList>
            <person name="Anantharaman K."/>
            <person name="Brown C.T."/>
            <person name="Hug L.A."/>
            <person name="Sharon I."/>
            <person name="Castelle C.J."/>
            <person name="Probst A.J."/>
            <person name="Thomas B.C."/>
            <person name="Singh A."/>
            <person name="Wilkins M.J."/>
            <person name="Karaoz U."/>
            <person name="Brodie E.L."/>
            <person name="Williams K.H."/>
            <person name="Hubbard S.S."/>
            <person name="Banfield J.F."/>
        </authorList>
    </citation>
    <scope>NUCLEOTIDE SEQUENCE [LARGE SCALE GENOMIC DNA]</scope>
</reference>
<dbReference type="NCBIfam" id="TIGR02605">
    <property type="entry name" value="CxxC_CxxC_SSSS"/>
    <property type="match status" value="1"/>
</dbReference>
<protein>
    <recommendedName>
        <fullName evidence="1">Putative regulatory protein FmdB zinc ribbon domain-containing protein</fullName>
    </recommendedName>
</protein>